<feature type="region of interest" description="Disordered" evidence="1">
    <location>
        <begin position="28"/>
        <end position="88"/>
    </location>
</feature>
<accession>A0A285ND78</accession>
<feature type="region of interest" description="Disordered" evidence="1">
    <location>
        <begin position="189"/>
        <end position="208"/>
    </location>
</feature>
<keyword evidence="4" id="KW-1185">Reference proteome</keyword>
<dbReference type="AlphaFoldDB" id="A0A285ND78"/>
<organism evidence="3 4">
    <name type="scientific">Cohaesibacter gelatinilyticus</name>
    <dbReference type="NCBI Taxonomy" id="372072"/>
    <lineage>
        <taxon>Bacteria</taxon>
        <taxon>Pseudomonadati</taxon>
        <taxon>Pseudomonadota</taxon>
        <taxon>Alphaproteobacteria</taxon>
        <taxon>Hyphomicrobiales</taxon>
        <taxon>Cohaesibacteraceae</taxon>
    </lineage>
</organism>
<proteinExistence type="predicted"/>
<feature type="compositionally biased region" description="Basic and acidic residues" evidence="1">
    <location>
        <begin position="50"/>
        <end position="62"/>
    </location>
</feature>
<reference evidence="3 4" key="1">
    <citation type="submission" date="2017-09" db="EMBL/GenBank/DDBJ databases">
        <authorList>
            <person name="Ehlers B."/>
            <person name="Leendertz F.H."/>
        </authorList>
    </citation>
    <scope>NUCLEOTIDE SEQUENCE [LARGE SCALE GENOMIC DNA]</scope>
    <source>
        <strain evidence="3 4">DSM 18289</strain>
    </source>
</reference>
<evidence type="ECO:0000259" key="2">
    <source>
        <dbReference type="Pfam" id="PF24726"/>
    </source>
</evidence>
<dbReference type="Pfam" id="PF24726">
    <property type="entry name" value="DUF7678"/>
    <property type="match status" value="1"/>
</dbReference>
<feature type="domain" description="DUF7678" evidence="2">
    <location>
        <begin position="115"/>
        <end position="185"/>
    </location>
</feature>
<dbReference type="RefSeq" id="WP_097152197.1">
    <property type="nucleotide sequence ID" value="NZ_OBEL01000001.1"/>
</dbReference>
<dbReference type="EMBL" id="OBEL01000001">
    <property type="protein sequence ID" value="SNZ07410.1"/>
    <property type="molecule type" value="Genomic_DNA"/>
</dbReference>
<dbReference type="InterPro" id="IPR056095">
    <property type="entry name" value="DUF7678"/>
</dbReference>
<feature type="compositionally biased region" description="Polar residues" evidence="1">
    <location>
        <begin position="35"/>
        <end position="48"/>
    </location>
</feature>
<sequence>MINNHYLVAGNFRHYPFMRTSRIVAVSDEDKNNRSKNPFNLNAQPQKKTNIRDQDNVAKEHSPPNNESHPRPNTAPRGMKGIKTKEQQQQAYDVEFEFDLLVEKSDMEWHRVIDGNFDHSENLKGFSFELTLSEDNKSKTIEGSNIEQLDLKKDGLIVSRFDKGWKHKSNMPKANKAIEQLKEKFPEQKKEFKSFADMNPNDDRDIDL</sequence>
<dbReference type="Proteomes" id="UP000219439">
    <property type="component" value="Unassembled WGS sequence"/>
</dbReference>
<evidence type="ECO:0000256" key="1">
    <source>
        <dbReference type="SAM" id="MobiDB-lite"/>
    </source>
</evidence>
<evidence type="ECO:0000313" key="3">
    <source>
        <dbReference type="EMBL" id="SNZ07410.1"/>
    </source>
</evidence>
<dbReference type="OrthoDB" id="9925832at2"/>
<name>A0A285ND78_9HYPH</name>
<gene>
    <name evidence="3" type="ORF">SAMN06265368_0929</name>
</gene>
<protein>
    <recommendedName>
        <fullName evidence="2">DUF7678 domain-containing protein</fullName>
    </recommendedName>
</protein>
<evidence type="ECO:0000313" key="4">
    <source>
        <dbReference type="Proteomes" id="UP000219439"/>
    </source>
</evidence>